<organism evidence="1 2">
    <name type="scientific">Sphingomonas kyungheensis</name>
    <dbReference type="NCBI Taxonomy" id="1069987"/>
    <lineage>
        <taxon>Bacteria</taxon>
        <taxon>Pseudomonadati</taxon>
        <taxon>Pseudomonadota</taxon>
        <taxon>Alphaproteobacteria</taxon>
        <taxon>Sphingomonadales</taxon>
        <taxon>Sphingomonadaceae</taxon>
        <taxon>Sphingomonas</taxon>
    </lineage>
</organism>
<comment type="caution">
    <text evidence="1">The sequence shown here is derived from an EMBL/GenBank/DDBJ whole genome shotgun (WGS) entry which is preliminary data.</text>
</comment>
<dbReference type="Proteomes" id="UP001367771">
    <property type="component" value="Unassembled WGS sequence"/>
</dbReference>
<reference evidence="1 2" key="1">
    <citation type="journal article" date="2013" name="Int. J. Syst. Evol. Microbiol.">
        <title>Sphingomonas kyungheensis sp. nov., a bacterium with ginsenoside-converting activity isolated from soil of a ginseng field.</title>
        <authorList>
            <person name="Son H.M."/>
            <person name="Yang J.E."/>
            <person name="Park Y."/>
            <person name="Han C.K."/>
            <person name="Kim S.G."/>
            <person name="Kook M."/>
            <person name="Yi T.H."/>
        </authorList>
    </citation>
    <scope>NUCLEOTIDE SEQUENCE [LARGE SCALE GENOMIC DNA]</scope>
    <source>
        <strain evidence="1 2">LMG 26582</strain>
    </source>
</reference>
<name>A0ABU8H1Y8_9SPHN</name>
<evidence type="ECO:0000313" key="2">
    <source>
        <dbReference type="Proteomes" id="UP001367771"/>
    </source>
</evidence>
<proteinExistence type="predicted"/>
<accession>A0ABU8H1Y8</accession>
<keyword evidence="2" id="KW-1185">Reference proteome</keyword>
<gene>
    <name evidence="1" type="ORF">V8201_07810</name>
</gene>
<sequence length="97" mass="10533">MHMTLPHRRLHRALAASAACHGLTFHPLGLHERPWSSATFTGVRLTIDLAIAGGDAAAWLDALPEEDLPVPAAIVADLIVTRRRGDRATLEVLLLEQ</sequence>
<dbReference type="EMBL" id="JBBBDM010000003">
    <property type="protein sequence ID" value="MEI5686983.1"/>
    <property type="molecule type" value="Genomic_DNA"/>
</dbReference>
<evidence type="ECO:0000313" key="1">
    <source>
        <dbReference type="EMBL" id="MEI5686983.1"/>
    </source>
</evidence>
<protein>
    <submittedName>
        <fullName evidence="1">Uncharacterized protein</fullName>
    </submittedName>
</protein>